<feature type="region of interest" description="Disordered" evidence="1">
    <location>
        <begin position="1009"/>
        <end position="1063"/>
    </location>
</feature>
<keyword evidence="4" id="KW-1185">Reference proteome</keyword>
<feature type="region of interest" description="Disordered" evidence="1">
    <location>
        <begin position="873"/>
        <end position="911"/>
    </location>
</feature>
<gene>
    <name evidence="3" type="ORF">SAMN06295909_0993</name>
</gene>
<feature type="compositionally biased region" description="Pro residues" evidence="1">
    <location>
        <begin position="160"/>
        <end position="173"/>
    </location>
</feature>
<feature type="compositionally biased region" description="Pro residues" evidence="1">
    <location>
        <begin position="213"/>
        <end position="226"/>
    </location>
</feature>
<feature type="compositionally biased region" description="Pro residues" evidence="1">
    <location>
        <begin position="326"/>
        <end position="337"/>
    </location>
</feature>
<feature type="compositionally biased region" description="Low complexity" evidence="1">
    <location>
        <begin position="174"/>
        <end position="189"/>
    </location>
</feature>
<feature type="compositionally biased region" description="Low complexity" evidence="1">
    <location>
        <begin position="936"/>
        <end position="962"/>
    </location>
</feature>
<sequence length="1209" mass="120187">MSSDGTGRGGAGLPDEPADGTDWLLSQLDADDTEAIETQPATDAVDEQPSAAVAPVPADDDDRTRVLPVVGDTDAQAAASPVPTPVPAEPQWSVPSVPDAPATPTAAERTPAPVEPVPAPVEQTPAAAEPTPAAPATAPGEFASEAELLAWWQSQVPTPADDPTPVPAPPTPDAPSAEPAAPAAPAAPADPMPEEAPVRSEGLRHPNALELPVVPPTPAPASPVPPARNELTVDTDSVLQHAPAGTFRPAPTNPVVLPPVDDEPWSLGGSDDSDDDARTAPEDVSTAVLPTARALAADDPAAWAAVEAEETGATNATSTPGGTPAAPLPPTAPPVMPTPTAADHDVPSGSATTPDTDVQDDDLPEGSWSLSETFGDDVLGGETVEIRDTTIDASAPADTGLDEAPDDEAATDDVWTAEQAPAEASAPRTDPLAWLTEPFGATFGAAPAAPEEQSSEEPHAEPVDEAPQQLETADESVAAPDEATSPVTSEPVQPTADSDPEPASDGIVASAPITPAAPFRWDTVAAASPASAAEPTSPADVPWPEAVPDVDAEPLDETRPFDSLGGPGFSALAGAAAAAAVVPPAPTPVPDADTEPDRHDASVDDGATDTADVPPAFGPPTPKAERSITELISLDGVQPEPTVSPFGTAPFVWDLAPNDALDPLVHAAPTTQPIPVPPVEWEGAESSAVSAESPSELALEGEVPDAAFIAGDVQPFAPGLAAVTLGRPLVDGPGDEFASWTDDATDTDSSAPDAAPIVPAANDTVDLFPTLSLGGFDAAVAAGGLAAAGAATAAGAAAGIDSGDDTETTAEHDADLAPATAPTPVAETSAPETPTFAVDPEELDDEFDEEIVEFDAVPLAAAGVTPLPSFVPDGAVADDATDPATDAAASDAPLADEGSIDPEPVGEPEPVSEELRLESLFDLGPETDAVEVASADDAAGDGEPAATPPADTEQTVDAAAAAPSDQPNATATATAASARSLADTFVAEGGWSLQADAIADPDLPLAPIPGLVAADGTDVDDTDPDDDTGGSRRNGAHAAGDNHSAPHTSSEAEPDVASNTAPTPVTPASVSVFGAHAAAVPSQGPVANVPQTAPAALPGETVAFPELDGASALTTPAAAAGIVGATLPPQATQSAPDRDLPEYRGEHADQGIPKALIWAVVGLGAAVLLLLAFYFGTLVGAANAAGAAADATMPSASAGWSATGAPDTL</sequence>
<feature type="compositionally biased region" description="Gly residues" evidence="1">
    <location>
        <begin position="1"/>
        <end position="12"/>
    </location>
</feature>
<organism evidence="3 4">
    <name type="scientific">Plantibacter elymi</name>
    <name type="common">nom. nud.</name>
    <dbReference type="NCBI Taxonomy" id="199708"/>
    <lineage>
        <taxon>Bacteria</taxon>
        <taxon>Bacillati</taxon>
        <taxon>Actinomycetota</taxon>
        <taxon>Actinomycetes</taxon>
        <taxon>Micrococcales</taxon>
        <taxon>Microbacteriaceae</taxon>
        <taxon>Plantibacter</taxon>
    </lineage>
</organism>
<feature type="compositionally biased region" description="Polar residues" evidence="1">
    <location>
        <begin position="485"/>
        <end position="496"/>
    </location>
</feature>
<feature type="compositionally biased region" description="Low complexity" evidence="1">
    <location>
        <begin position="525"/>
        <end position="539"/>
    </location>
</feature>
<feature type="compositionally biased region" description="Low complexity" evidence="1">
    <location>
        <begin position="298"/>
        <end position="325"/>
    </location>
</feature>
<evidence type="ECO:0000313" key="4">
    <source>
        <dbReference type="Proteomes" id="UP000194464"/>
    </source>
</evidence>
<evidence type="ECO:0000256" key="2">
    <source>
        <dbReference type="SAM" id="Phobius"/>
    </source>
</evidence>
<feature type="compositionally biased region" description="Low complexity" evidence="1">
    <location>
        <begin position="437"/>
        <end position="452"/>
    </location>
</feature>
<feature type="compositionally biased region" description="Acidic residues" evidence="1">
    <location>
        <begin position="898"/>
        <end position="911"/>
    </location>
</feature>
<keyword evidence="2" id="KW-1133">Transmembrane helix</keyword>
<feature type="compositionally biased region" description="Low complexity" evidence="1">
    <location>
        <begin position="873"/>
        <end position="896"/>
    </location>
</feature>
<evidence type="ECO:0000313" key="3">
    <source>
        <dbReference type="EMBL" id="SMQ64205.1"/>
    </source>
</evidence>
<name>A0ABY1R9P2_9MICO</name>
<feature type="region of interest" description="Disordered" evidence="1">
    <location>
        <begin position="1"/>
        <end position="285"/>
    </location>
</feature>
<dbReference type="Proteomes" id="UP000194464">
    <property type="component" value="Unassembled WGS sequence"/>
</dbReference>
<feature type="compositionally biased region" description="Low complexity" evidence="1">
    <location>
        <begin position="120"/>
        <end position="143"/>
    </location>
</feature>
<keyword evidence="2" id="KW-0812">Transmembrane</keyword>
<feature type="compositionally biased region" description="Acidic residues" evidence="1">
    <location>
        <begin position="400"/>
        <end position="411"/>
    </location>
</feature>
<feature type="transmembrane region" description="Helical" evidence="2">
    <location>
        <begin position="1155"/>
        <end position="1175"/>
    </location>
</feature>
<feature type="region of interest" description="Disordered" evidence="1">
    <location>
        <begin position="936"/>
        <end position="975"/>
    </location>
</feature>
<feature type="region of interest" description="Disordered" evidence="1">
    <location>
        <begin position="581"/>
        <end position="624"/>
    </location>
</feature>
<accession>A0ABY1R9P2</accession>
<keyword evidence="2" id="KW-0472">Membrane</keyword>
<feature type="region of interest" description="Disordered" evidence="1">
    <location>
        <begin position="298"/>
        <end position="567"/>
    </location>
</feature>
<dbReference type="RefSeq" id="WP_086473083.1">
    <property type="nucleotide sequence ID" value="NZ_FXWJ01000001.1"/>
</dbReference>
<dbReference type="EMBL" id="FXWJ01000001">
    <property type="protein sequence ID" value="SMQ64205.1"/>
    <property type="molecule type" value="Genomic_DNA"/>
</dbReference>
<reference evidence="3 4" key="1">
    <citation type="submission" date="2017-04" db="EMBL/GenBank/DDBJ databases">
        <authorList>
            <person name="Varghese N."/>
            <person name="Submissions S."/>
        </authorList>
    </citation>
    <scope>NUCLEOTIDE SEQUENCE [LARGE SCALE GENOMIC DNA]</scope>
    <source>
        <strain evidence="3 4">VKM Ac-1784</strain>
    </source>
</reference>
<feature type="compositionally biased region" description="Polar residues" evidence="1">
    <location>
        <begin position="1045"/>
        <end position="1063"/>
    </location>
</feature>
<evidence type="ECO:0000256" key="1">
    <source>
        <dbReference type="SAM" id="MobiDB-lite"/>
    </source>
</evidence>
<comment type="caution">
    <text evidence="3">The sequence shown here is derived from an EMBL/GenBank/DDBJ whole genome shotgun (WGS) entry which is preliminary data.</text>
</comment>
<protein>
    <submittedName>
        <fullName evidence="3">Uncharacterized protein</fullName>
    </submittedName>
</protein>
<proteinExistence type="predicted"/>
<feature type="compositionally biased region" description="Acidic residues" evidence="1">
    <location>
        <begin position="1017"/>
        <end position="1028"/>
    </location>
</feature>
<feature type="compositionally biased region" description="Low complexity" evidence="1">
    <location>
        <begin position="89"/>
        <end position="112"/>
    </location>
</feature>